<feature type="region of interest" description="Disordered" evidence="5">
    <location>
        <begin position="975"/>
        <end position="1014"/>
    </location>
</feature>
<keyword evidence="2" id="KW-0863">Zinc-finger</keyword>
<feature type="compositionally biased region" description="Low complexity" evidence="5">
    <location>
        <begin position="906"/>
        <end position="960"/>
    </location>
</feature>
<dbReference type="Gene3D" id="3.30.40.10">
    <property type="entry name" value="Zinc/RING finger domain, C3HC4 (zinc finger)"/>
    <property type="match status" value="1"/>
</dbReference>
<dbReference type="GO" id="GO:0016567">
    <property type="term" value="P:protein ubiquitination"/>
    <property type="evidence" value="ECO:0007669"/>
    <property type="project" value="InterPro"/>
</dbReference>
<feature type="region of interest" description="Disordered" evidence="5">
    <location>
        <begin position="663"/>
        <end position="685"/>
    </location>
</feature>
<evidence type="ECO:0000256" key="4">
    <source>
        <dbReference type="SAM" id="Coils"/>
    </source>
</evidence>
<proteinExistence type="predicted"/>
<dbReference type="InterPro" id="IPR017907">
    <property type="entry name" value="Znf_RING_CS"/>
</dbReference>
<feature type="coiled-coil region" evidence="4">
    <location>
        <begin position="340"/>
        <end position="417"/>
    </location>
</feature>
<sequence>MSHRSNVAPSSNGPRFQPVWEALRDSPVDLQPQLEWSRQRIPQELQRVVDDEADVPEKLKQILAWSLNLNAARPRTTPSFSAGPTGSHNTTHNTTRDSNGIAADHAPESVFDRSGQPSERRRPRPRNASNSVFASTIDLFASLMGKTTKDQPAAANSSKPLDKKHPMVECTSCFEDTAKDDTSKLPCTHSYCRQCLATLITTALENEASFPPKCCLTAIPPSTIMSVLDAKQRNSYREKAAEFSIPHQERWYRDYPPGMQGAPIAEQRYAASVVAWLTNPPRNALKILASKRCRHMTCKCGAQFCYTCGKKWRSCSCTETDEANRQAELRRRREGREGVRDAEAAQLARIIAQVEEMERRTPRERRREEQRGEAERRRLEAELARLEAERLRELEARRAQEERLEQQLQRVLRLSVEESCRRLEQAWNETRVSQMHSLDSRHATIERQYLQGRDEAIIQQTRKHERTSQQMISNIEKRMSDIEERHTMEMATFTTEQQNFEDDMLLEIQVHFRGKQDREARECRLQEHFREECWERHQPLRAKHELETHALRANAQMEMQALESAYSGNMAEIDLNFRTAMQDLYREVAADRAWFDFLSQRRQNMVAEHARLMLEALGTGQDPVGLTEEVARTIGPFIGDVQPGRGVTVSEYLEHLDGMRQGRSAGQPWMETLSPSPTGSASPTHSFVDLAATSRQLLKNLEADPAPVNLVGPPPPAAAAAAVMPANELLLTNSAFAWMTGATPNDALPVNDTASSSCASGLRRSRWVSRHRPHPHPHLRTPASHSTATASSGCIISSAPQPCQFGPTASSPDDHALTVPPLDINKTRNPTALSEAPRRPQNDPTPTNPAVRISAEATSPTGVPVKPNAHEGRQDRVLGGLVPILPREEDRHLRWTNALTHRRQQSPSTGSASSSDSLVLVTTTSRPCSTTTRRTTATFSSFSPSSPPTSHRSSATSRSSGDSLFLHSLISTATAATAAAARGPMATGPPVSPSSPSALEWSKPRDGRGGGESL</sequence>
<keyword evidence="3" id="KW-0862">Zinc</keyword>
<evidence type="ECO:0008006" key="8">
    <source>
        <dbReference type="Google" id="ProtNLM"/>
    </source>
</evidence>
<dbReference type="PANTHER" id="PTHR11685">
    <property type="entry name" value="RBR FAMILY RING FINGER AND IBR DOMAIN-CONTAINING"/>
    <property type="match status" value="1"/>
</dbReference>
<feature type="region of interest" description="Disordered" evidence="5">
    <location>
        <begin position="744"/>
        <end position="873"/>
    </location>
</feature>
<evidence type="ECO:0000256" key="2">
    <source>
        <dbReference type="ARBA" id="ARBA00022771"/>
    </source>
</evidence>
<dbReference type="GO" id="GO:0008270">
    <property type="term" value="F:zinc ion binding"/>
    <property type="evidence" value="ECO:0007669"/>
    <property type="project" value="UniProtKB-KW"/>
</dbReference>
<dbReference type="AlphaFoldDB" id="A0A1C1CHD2"/>
<evidence type="ECO:0000256" key="1">
    <source>
        <dbReference type="ARBA" id="ARBA00022723"/>
    </source>
</evidence>
<dbReference type="GO" id="GO:0004842">
    <property type="term" value="F:ubiquitin-protein transferase activity"/>
    <property type="evidence" value="ECO:0007669"/>
    <property type="project" value="InterPro"/>
</dbReference>
<keyword evidence="1" id="KW-0479">Metal-binding</keyword>
<feature type="compositionally biased region" description="Polar residues" evidence="5">
    <location>
        <begin position="76"/>
        <end position="98"/>
    </location>
</feature>
<dbReference type="OrthoDB" id="9977870at2759"/>
<feature type="compositionally biased region" description="Basic and acidic residues" evidence="5">
    <location>
        <begin position="1002"/>
        <end position="1014"/>
    </location>
</feature>
<dbReference type="STRING" id="86049.A0A1C1CHD2"/>
<keyword evidence="4" id="KW-0175">Coiled coil</keyword>
<protein>
    <recommendedName>
        <fullName evidence="8">RING-type domain-containing protein</fullName>
    </recommendedName>
</protein>
<dbReference type="PROSITE" id="PS00518">
    <property type="entry name" value="ZF_RING_1"/>
    <property type="match status" value="1"/>
</dbReference>
<keyword evidence="7" id="KW-1185">Reference proteome</keyword>
<feature type="compositionally biased region" description="Basic residues" evidence="5">
    <location>
        <begin position="763"/>
        <end position="779"/>
    </location>
</feature>
<feature type="compositionally biased region" description="Polar residues" evidence="5">
    <location>
        <begin position="794"/>
        <end position="811"/>
    </location>
</feature>
<name>A0A1C1CHD2_9EURO</name>
<gene>
    <name evidence="6" type="ORF">CLCR_03278</name>
</gene>
<dbReference type="SUPFAM" id="SSF57850">
    <property type="entry name" value="RING/U-box"/>
    <property type="match status" value="2"/>
</dbReference>
<feature type="region of interest" description="Disordered" evidence="5">
    <location>
        <begin position="75"/>
        <end position="131"/>
    </location>
</feature>
<evidence type="ECO:0000256" key="5">
    <source>
        <dbReference type="SAM" id="MobiDB-lite"/>
    </source>
</evidence>
<feature type="compositionally biased region" description="Polar residues" evidence="5">
    <location>
        <begin position="673"/>
        <end position="685"/>
    </location>
</feature>
<feature type="compositionally biased region" description="Low complexity" evidence="5">
    <location>
        <begin position="780"/>
        <end position="792"/>
    </location>
</feature>
<dbReference type="Proteomes" id="UP000094526">
    <property type="component" value="Unassembled WGS sequence"/>
</dbReference>
<dbReference type="InterPro" id="IPR013083">
    <property type="entry name" value="Znf_RING/FYVE/PHD"/>
</dbReference>
<dbReference type="Gene3D" id="1.20.120.1750">
    <property type="match status" value="1"/>
</dbReference>
<evidence type="ECO:0000256" key="3">
    <source>
        <dbReference type="ARBA" id="ARBA00022833"/>
    </source>
</evidence>
<dbReference type="VEuPathDB" id="FungiDB:G647_04446"/>
<comment type="caution">
    <text evidence="6">The sequence shown here is derived from an EMBL/GenBank/DDBJ whole genome shotgun (WGS) entry which is preliminary data.</text>
</comment>
<dbReference type="EMBL" id="LGRB01000013">
    <property type="protein sequence ID" value="OCT47908.1"/>
    <property type="molecule type" value="Genomic_DNA"/>
</dbReference>
<evidence type="ECO:0000313" key="6">
    <source>
        <dbReference type="EMBL" id="OCT47908.1"/>
    </source>
</evidence>
<reference evidence="7" key="1">
    <citation type="submission" date="2015-07" db="EMBL/GenBank/DDBJ databases">
        <authorList>
            <person name="Teixeira M.M."/>
            <person name="Souza R.C."/>
            <person name="Almeida L.G."/>
            <person name="Vicente V.A."/>
            <person name="de Hoog S."/>
            <person name="Bocca A.L."/>
            <person name="de Almeida S.R."/>
            <person name="Vasconcelos A.T."/>
            <person name="Felipe M.S."/>
        </authorList>
    </citation>
    <scope>NUCLEOTIDE SEQUENCE [LARGE SCALE GENOMIC DNA]</scope>
    <source>
        <strain evidence="7">KSF</strain>
    </source>
</reference>
<dbReference type="CDD" id="cd22584">
    <property type="entry name" value="Rcat_RBR_unk"/>
    <property type="match status" value="1"/>
</dbReference>
<organism evidence="6 7">
    <name type="scientific">Cladophialophora carrionii</name>
    <dbReference type="NCBI Taxonomy" id="86049"/>
    <lineage>
        <taxon>Eukaryota</taxon>
        <taxon>Fungi</taxon>
        <taxon>Dikarya</taxon>
        <taxon>Ascomycota</taxon>
        <taxon>Pezizomycotina</taxon>
        <taxon>Eurotiomycetes</taxon>
        <taxon>Chaetothyriomycetidae</taxon>
        <taxon>Chaetothyriales</taxon>
        <taxon>Herpotrichiellaceae</taxon>
        <taxon>Cladophialophora</taxon>
    </lineage>
</organism>
<accession>A0A1C1CHD2</accession>
<dbReference type="VEuPathDB" id="FungiDB:CLCR_03278"/>
<feature type="region of interest" description="Disordered" evidence="5">
    <location>
        <begin position="900"/>
        <end position="960"/>
    </location>
</feature>
<dbReference type="InterPro" id="IPR031127">
    <property type="entry name" value="E3_UB_ligase_RBR"/>
</dbReference>
<evidence type="ECO:0000313" key="7">
    <source>
        <dbReference type="Proteomes" id="UP000094526"/>
    </source>
</evidence>